<evidence type="ECO:0000256" key="4">
    <source>
        <dbReference type="ARBA" id="ARBA00022801"/>
    </source>
</evidence>
<protein>
    <recommendedName>
        <fullName evidence="3">beta-N-acetylhexosaminidase</fullName>
        <ecNumber evidence="3">3.2.1.52</ecNumber>
    </recommendedName>
</protein>
<keyword evidence="7" id="KW-1185">Reference proteome</keyword>
<name>A0A1I7X2D0_HETBA</name>
<dbReference type="WBParaSite" id="Hba_11558">
    <property type="protein sequence ID" value="Hba_11558"/>
    <property type="gene ID" value="Hba_11558"/>
</dbReference>
<evidence type="ECO:0000256" key="3">
    <source>
        <dbReference type="ARBA" id="ARBA00012663"/>
    </source>
</evidence>
<evidence type="ECO:0000256" key="5">
    <source>
        <dbReference type="SAM" id="MobiDB-lite"/>
    </source>
</evidence>
<evidence type="ECO:0000256" key="1">
    <source>
        <dbReference type="ARBA" id="ARBA00001231"/>
    </source>
</evidence>
<feature type="region of interest" description="Disordered" evidence="5">
    <location>
        <begin position="62"/>
        <end position="95"/>
    </location>
</feature>
<dbReference type="GO" id="GO:0005975">
    <property type="term" value="P:carbohydrate metabolic process"/>
    <property type="evidence" value="ECO:0007669"/>
    <property type="project" value="InterPro"/>
</dbReference>
<dbReference type="Pfam" id="PF00728">
    <property type="entry name" value="Glyco_hydro_20"/>
    <property type="match status" value="1"/>
</dbReference>
<sequence length="525" mass="60836">MALRLIRRLPRGGCMKLIYLATFTCGFIVFSSQFKNSQSQAKAIGLPADKDHVLNALPDESKEYELHGGGPQTARGHPLPIIKNEEGDGVDADRVDAPDTPLEKSEHEQDIVPAVPLREITHRADLKSGLHYINNEKYPKLTPSGKFIPQRRIIHLDLKGGAYKVSFATGILIEWEDMFPYTGELSEAVNGNAYSMEDVSPILTFFLLCYILIHSCFFLANNLVFFQVENILKEAKRHHMEIIPLVQTFGHLEWFLKLGKFAHLREDSRFPQVICFPEAEAWQLITDMIDQVAAVHRKFDMPFFHMGADEVFQIGICNASRIELIRQGTHERLILWHISRTAKYIKEKYSTTVLAWHDMFAHVLEFDLTAYGMTDVLQPVLWSYAEDLDMYLPKSTWTSLTQFSRNYQDFEVVEGLIMTGWSRYDHMAVLCELLPVALPAMAMSMETMLIYELINEYWKRRKQLHQYREDDFELNGWLSRVAEKYQLSSQWYINKVMLPMEDHARPLLNLEKDLKLELSKIYFEA</sequence>
<evidence type="ECO:0000256" key="2">
    <source>
        <dbReference type="ARBA" id="ARBA00006285"/>
    </source>
</evidence>
<dbReference type="InterPro" id="IPR015883">
    <property type="entry name" value="Glyco_hydro_20_cat"/>
</dbReference>
<dbReference type="InterPro" id="IPR017853">
    <property type="entry name" value="GH"/>
</dbReference>
<proteinExistence type="inferred from homology"/>
<feature type="compositionally biased region" description="Basic and acidic residues" evidence="5">
    <location>
        <begin position="83"/>
        <end position="95"/>
    </location>
</feature>
<dbReference type="InterPro" id="IPR038901">
    <property type="entry name" value="HEXDC-like"/>
</dbReference>
<dbReference type="GO" id="GO:0004563">
    <property type="term" value="F:beta-N-acetylhexosaminidase activity"/>
    <property type="evidence" value="ECO:0007669"/>
    <property type="project" value="UniProtKB-EC"/>
</dbReference>
<organism evidence="7 8">
    <name type="scientific">Heterorhabditis bacteriophora</name>
    <name type="common">Entomopathogenic nematode worm</name>
    <dbReference type="NCBI Taxonomy" id="37862"/>
    <lineage>
        <taxon>Eukaryota</taxon>
        <taxon>Metazoa</taxon>
        <taxon>Ecdysozoa</taxon>
        <taxon>Nematoda</taxon>
        <taxon>Chromadorea</taxon>
        <taxon>Rhabditida</taxon>
        <taxon>Rhabditina</taxon>
        <taxon>Rhabditomorpha</taxon>
        <taxon>Strongyloidea</taxon>
        <taxon>Heterorhabditidae</taxon>
        <taxon>Heterorhabditis</taxon>
    </lineage>
</organism>
<comment type="similarity">
    <text evidence="2">Belongs to the glycosyl hydrolase 20 family.</text>
</comment>
<dbReference type="Gene3D" id="3.20.20.80">
    <property type="entry name" value="Glycosidases"/>
    <property type="match status" value="1"/>
</dbReference>
<accession>A0A1I7X2D0</accession>
<dbReference type="EC" id="3.2.1.52" evidence="3"/>
<keyword evidence="4" id="KW-0378">Hydrolase</keyword>
<reference evidence="8" key="1">
    <citation type="submission" date="2016-11" db="UniProtKB">
        <authorList>
            <consortium name="WormBaseParasite"/>
        </authorList>
    </citation>
    <scope>IDENTIFICATION</scope>
</reference>
<dbReference type="Proteomes" id="UP000095283">
    <property type="component" value="Unplaced"/>
</dbReference>
<dbReference type="PANTHER" id="PTHR21040">
    <property type="entry name" value="BCDNA.GH04120"/>
    <property type="match status" value="1"/>
</dbReference>
<dbReference type="SUPFAM" id="SSF51445">
    <property type="entry name" value="(Trans)glycosidases"/>
    <property type="match status" value="1"/>
</dbReference>
<evidence type="ECO:0000313" key="7">
    <source>
        <dbReference type="Proteomes" id="UP000095283"/>
    </source>
</evidence>
<comment type="catalytic activity">
    <reaction evidence="1">
        <text>Hydrolysis of terminal non-reducing N-acetyl-D-hexosamine residues in N-acetyl-beta-D-hexosaminides.</text>
        <dbReference type="EC" id="3.2.1.52"/>
    </reaction>
</comment>
<dbReference type="AlphaFoldDB" id="A0A1I7X2D0"/>
<evidence type="ECO:0000313" key="8">
    <source>
        <dbReference type="WBParaSite" id="Hba_11558"/>
    </source>
</evidence>
<dbReference type="PANTHER" id="PTHR21040:SF11">
    <property type="entry name" value="BETA-N-ACETYLHEXOSAMINIDASE"/>
    <property type="match status" value="1"/>
</dbReference>
<evidence type="ECO:0000259" key="6">
    <source>
        <dbReference type="Pfam" id="PF00728"/>
    </source>
</evidence>
<feature type="domain" description="Glycoside hydrolase family 20 catalytic" evidence="6">
    <location>
        <begin position="227"/>
        <end position="364"/>
    </location>
</feature>